<evidence type="ECO:0000256" key="1">
    <source>
        <dbReference type="SAM" id="SignalP"/>
    </source>
</evidence>
<dbReference type="Pfam" id="PF04402">
    <property type="entry name" value="SIMPL"/>
    <property type="match status" value="1"/>
</dbReference>
<dbReference type="PANTHER" id="PTHR34387:SF1">
    <property type="entry name" value="PERIPLASMIC IMMUNOGENIC PROTEIN"/>
    <property type="match status" value="1"/>
</dbReference>
<evidence type="ECO:0000313" key="2">
    <source>
        <dbReference type="EMBL" id="MDI9258315.1"/>
    </source>
</evidence>
<feature type="chain" id="PRO_5045997982" evidence="1">
    <location>
        <begin position="31"/>
        <end position="242"/>
    </location>
</feature>
<dbReference type="Gene3D" id="3.30.110.170">
    <property type="entry name" value="Protein of unknown function (DUF541), domain 1"/>
    <property type="match status" value="1"/>
</dbReference>
<gene>
    <name evidence="2" type="ORF">QHT84_12895</name>
</gene>
<dbReference type="Gene3D" id="3.30.70.2970">
    <property type="entry name" value="Protein of unknown function (DUF541), domain 2"/>
    <property type="match status" value="1"/>
</dbReference>
<keyword evidence="3" id="KW-1185">Reference proteome</keyword>
<dbReference type="RefSeq" id="WP_283239980.1">
    <property type="nucleotide sequence ID" value="NZ_JASGBP010000010.1"/>
</dbReference>
<dbReference type="InterPro" id="IPR052022">
    <property type="entry name" value="26kDa_periplasmic_antigen"/>
</dbReference>
<name>A0ABT6XTL2_9FLAO</name>
<reference evidence="2 3" key="1">
    <citation type="submission" date="2023-05" db="EMBL/GenBank/DDBJ databases">
        <title>Flavobacterium sedimenti sp. nov., isolated from the sediment.</title>
        <authorList>
            <person name="Wu N."/>
        </authorList>
    </citation>
    <scope>NUCLEOTIDE SEQUENCE [LARGE SCALE GENOMIC DNA]</scope>
    <source>
        <strain evidence="2 3">YZ-48</strain>
    </source>
</reference>
<dbReference type="Proteomes" id="UP001230035">
    <property type="component" value="Unassembled WGS sequence"/>
</dbReference>
<sequence>MTTKIQEKFTQMSKKSVIILALLITGISMAQESKPQIPQITVTGEGKVKVTPDQAIVTVGFQNSGKDAKEVKQLNDEVVDKVIKFLKKSGIAASDYKTNNVSLNKSYDYEKKKYTFMANQTISITLKDLSKYDDIMMGLNDAGVNSIQGVEFKSSKMEEFEKEARKKAMLNAKQKATDYVSVLNQKIGKALLISDNSQVYYPQPMFKGNMMAMAAEADSSRETLAVGEIEINANVTVSFVLE</sequence>
<comment type="caution">
    <text evidence="2">The sequence shown here is derived from an EMBL/GenBank/DDBJ whole genome shotgun (WGS) entry which is preliminary data.</text>
</comment>
<evidence type="ECO:0000313" key="3">
    <source>
        <dbReference type="Proteomes" id="UP001230035"/>
    </source>
</evidence>
<organism evidence="2 3">
    <name type="scientific">Flavobacterium sedimenticola</name>
    <dbReference type="NCBI Taxonomy" id="3043286"/>
    <lineage>
        <taxon>Bacteria</taxon>
        <taxon>Pseudomonadati</taxon>
        <taxon>Bacteroidota</taxon>
        <taxon>Flavobacteriia</taxon>
        <taxon>Flavobacteriales</taxon>
        <taxon>Flavobacteriaceae</taxon>
        <taxon>Flavobacterium</taxon>
    </lineage>
</organism>
<proteinExistence type="predicted"/>
<feature type="signal peptide" evidence="1">
    <location>
        <begin position="1"/>
        <end position="30"/>
    </location>
</feature>
<accession>A0ABT6XTL2</accession>
<dbReference type="EMBL" id="JASGBP010000010">
    <property type="protein sequence ID" value="MDI9258315.1"/>
    <property type="molecule type" value="Genomic_DNA"/>
</dbReference>
<keyword evidence="1" id="KW-0732">Signal</keyword>
<dbReference type="PANTHER" id="PTHR34387">
    <property type="entry name" value="SLR1258 PROTEIN"/>
    <property type="match status" value="1"/>
</dbReference>
<protein>
    <submittedName>
        <fullName evidence="2">SIMPL domain-containing protein</fullName>
    </submittedName>
</protein>
<dbReference type="InterPro" id="IPR007497">
    <property type="entry name" value="SIMPL/DUF541"/>
</dbReference>